<dbReference type="EMBL" id="CP048620">
    <property type="protein sequence ID" value="QPJ64744.1"/>
    <property type="molecule type" value="Genomic_DNA"/>
</dbReference>
<dbReference type="GO" id="GO:0004222">
    <property type="term" value="F:metalloendopeptidase activity"/>
    <property type="evidence" value="ECO:0007669"/>
    <property type="project" value="TreeGrafter"/>
</dbReference>
<dbReference type="KEGG" id="nva:G3M78_04800"/>
<dbReference type="Pfam" id="PF01551">
    <property type="entry name" value="Peptidase_M23"/>
    <property type="match status" value="1"/>
</dbReference>
<dbReference type="Proteomes" id="UP000594464">
    <property type="component" value="Chromosome"/>
</dbReference>
<reference evidence="4" key="1">
    <citation type="submission" date="2020-02" db="EMBL/GenBank/DDBJ databases">
        <title>Genomic and physiological characterization of two novel Nitrospinaceae genera.</title>
        <authorList>
            <person name="Mueller A.J."/>
            <person name="Jung M.-Y."/>
            <person name="Strachan C.R."/>
            <person name="Herbold C.W."/>
            <person name="Kirkegaard R.H."/>
            <person name="Daims H."/>
        </authorList>
    </citation>
    <scope>NUCLEOTIDE SEQUENCE [LARGE SCALE GENOMIC DNA]</scope>
</reference>
<dbReference type="PANTHER" id="PTHR21666:SF270">
    <property type="entry name" value="MUREIN HYDROLASE ACTIVATOR ENVC"/>
    <property type="match status" value="1"/>
</dbReference>
<keyword evidence="1" id="KW-0472">Membrane</keyword>
<dbReference type="Gene3D" id="3.10.450.350">
    <property type="match status" value="1"/>
</dbReference>
<gene>
    <name evidence="3" type="ORF">G3M78_04800</name>
</gene>
<dbReference type="InterPro" id="IPR016047">
    <property type="entry name" value="M23ase_b-sheet_dom"/>
</dbReference>
<name>A0A7T0G2X0_9BACT</name>
<sequence length="374" mass="42926">MHDFSTLNNQMVEAPRKKRLRTLFFLILFMSLGANVYFVYFQEPEIVAQETSAREEINPLISNQQETEVAHTVVKTAVISDEAEPNEPEELQIASFPRSMDSVDSTVFQVQTKIRNSLSYSVCKSISSKDECQPLAAHIARLLSWFFDVNRSMRNGDTLEALYEKPGDADSINVLKMTYKSRRFKKTFQAYFYKGPNMKYGAYFDETGKEIAHRLNDDHAPIRDYMEITSLPGDFRSGSRGHSGTDFKAEVGTPVFSSFDGVVKRTQWNIRNNGYCIEVDHPTKGLMTRYLHMSRVLVKPGQRVKRGDKIGESGNTGRTFAPHLHYEVLTRSKARKILNPFESKHFTSYQRRLSDADMSSFEQWVQTFSELRQG</sequence>
<organism evidence="3 4">
    <name type="scientific">Candidatus Nitrohelix vancouverensis</name>
    <dbReference type="NCBI Taxonomy" id="2705534"/>
    <lineage>
        <taxon>Bacteria</taxon>
        <taxon>Pseudomonadati</taxon>
        <taxon>Nitrospinota/Tectimicrobiota group</taxon>
        <taxon>Nitrospinota</taxon>
        <taxon>Nitrospinia</taxon>
        <taxon>Nitrospinales</taxon>
        <taxon>Nitrospinaceae</taxon>
        <taxon>Candidatus Nitrohelix</taxon>
    </lineage>
</organism>
<keyword evidence="1" id="KW-0812">Transmembrane</keyword>
<protein>
    <submittedName>
        <fullName evidence="3">M23 family metallopeptidase</fullName>
    </submittedName>
</protein>
<evidence type="ECO:0000313" key="4">
    <source>
        <dbReference type="Proteomes" id="UP000594464"/>
    </source>
</evidence>
<feature type="domain" description="M23ase beta-sheet core" evidence="2">
    <location>
        <begin position="241"/>
        <end position="333"/>
    </location>
</feature>
<dbReference type="InterPro" id="IPR050570">
    <property type="entry name" value="Cell_wall_metabolism_enzyme"/>
</dbReference>
<dbReference type="InterPro" id="IPR011055">
    <property type="entry name" value="Dup_hybrid_motif"/>
</dbReference>
<dbReference type="SUPFAM" id="SSF51261">
    <property type="entry name" value="Duplicated hybrid motif"/>
    <property type="match status" value="1"/>
</dbReference>
<dbReference type="CDD" id="cd12797">
    <property type="entry name" value="M23_peptidase"/>
    <property type="match status" value="1"/>
</dbReference>
<evidence type="ECO:0000259" key="2">
    <source>
        <dbReference type="Pfam" id="PF01551"/>
    </source>
</evidence>
<evidence type="ECO:0000256" key="1">
    <source>
        <dbReference type="SAM" id="Phobius"/>
    </source>
</evidence>
<dbReference type="PANTHER" id="PTHR21666">
    <property type="entry name" value="PEPTIDASE-RELATED"/>
    <property type="match status" value="1"/>
</dbReference>
<accession>A0A7T0G2X0</accession>
<evidence type="ECO:0000313" key="3">
    <source>
        <dbReference type="EMBL" id="QPJ64744.1"/>
    </source>
</evidence>
<dbReference type="AlphaFoldDB" id="A0A7T0G2X0"/>
<dbReference type="Gene3D" id="2.70.70.10">
    <property type="entry name" value="Glucose Permease (Domain IIA)"/>
    <property type="match status" value="1"/>
</dbReference>
<feature type="transmembrane region" description="Helical" evidence="1">
    <location>
        <begin position="20"/>
        <end position="40"/>
    </location>
</feature>
<keyword evidence="1" id="KW-1133">Transmembrane helix</keyword>
<proteinExistence type="predicted"/>